<gene>
    <name evidence="14" type="ORF">T551_02545</name>
</gene>
<dbReference type="eggNOG" id="KOG0509">
    <property type="taxonomic scope" value="Eukaryota"/>
</dbReference>
<dbReference type="InterPro" id="IPR001594">
    <property type="entry name" value="Palmitoyltrfase_DHHC"/>
</dbReference>
<dbReference type="EC" id="2.3.1.225" evidence="12"/>
<feature type="repeat" description="ANK" evidence="11">
    <location>
        <begin position="117"/>
        <end position="149"/>
    </location>
</feature>
<keyword evidence="6 11" id="KW-0040">ANK repeat</keyword>
<comment type="domain">
    <text evidence="12">The DHHC domain is required for palmitoyltransferase activity.</text>
</comment>
<evidence type="ECO:0000313" key="14">
    <source>
        <dbReference type="EMBL" id="KTW28695.1"/>
    </source>
</evidence>
<organism evidence="14 15">
    <name type="scientific">Pneumocystis jirovecii (strain RU7)</name>
    <name type="common">Human pneumocystis pneumonia agent</name>
    <dbReference type="NCBI Taxonomy" id="1408657"/>
    <lineage>
        <taxon>Eukaryota</taxon>
        <taxon>Fungi</taxon>
        <taxon>Dikarya</taxon>
        <taxon>Ascomycota</taxon>
        <taxon>Taphrinomycotina</taxon>
        <taxon>Pneumocystomycetes</taxon>
        <taxon>Pneumocystaceae</taxon>
        <taxon>Pneumocystis</taxon>
    </lineage>
</organism>
<evidence type="ECO:0000256" key="2">
    <source>
        <dbReference type="ARBA" id="ARBA00010104"/>
    </source>
</evidence>
<reference evidence="15" key="1">
    <citation type="journal article" date="2016" name="Nat. Commun.">
        <title>Genome analysis of three Pneumocystis species reveals adaptation mechanisms to life exclusively in mammalian hosts.</title>
        <authorList>
            <person name="Ma L."/>
            <person name="Chen Z."/>
            <person name="Huang D.W."/>
            <person name="Kutty G."/>
            <person name="Ishihara M."/>
            <person name="Wang H."/>
            <person name="Abouelleil A."/>
            <person name="Bishop L."/>
            <person name="Davey E."/>
            <person name="Deng R."/>
            <person name="Deng X."/>
            <person name="Fan L."/>
            <person name="Fantoni G."/>
            <person name="Fitzgerald M."/>
            <person name="Gogineni E."/>
            <person name="Goldberg J.M."/>
            <person name="Handley G."/>
            <person name="Hu X."/>
            <person name="Huber C."/>
            <person name="Jiao X."/>
            <person name="Jones K."/>
            <person name="Levin J.Z."/>
            <person name="Liu Y."/>
            <person name="Macdonald P."/>
            <person name="Melnikov A."/>
            <person name="Raley C."/>
            <person name="Sassi M."/>
            <person name="Sherman B.T."/>
            <person name="Song X."/>
            <person name="Sykes S."/>
            <person name="Tran B."/>
            <person name="Walsh L."/>
            <person name="Xia Y."/>
            <person name="Yang J."/>
            <person name="Young S."/>
            <person name="Zeng Q."/>
            <person name="Zheng X."/>
            <person name="Stephens R."/>
            <person name="Nusbaum C."/>
            <person name="Birren B.W."/>
            <person name="Azadi P."/>
            <person name="Lempicki R.A."/>
            <person name="Cuomo C.A."/>
            <person name="Kovacs J.A."/>
        </authorList>
    </citation>
    <scope>NUCLEOTIDE SEQUENCE [LARGE SCALE GENOMIC DNA]</scope>
    <source>
        <strain evidence="15">RU7</strain>
    </source>
</reference>
<evidence type="ECO:0000256" key="10">
    <source>
        <dbReference type="ARBA" id="ARBA00048048"/>
    </source>
</evidence>
<sequence>MVKTVDGLHCRDVQQHGIVLPKSEFVLAKLSDEKALGIGGKYENQQAISPLDMFFMASKQGNLDLIEHMCKSGEIMPNVLDDQGVTALHWASINDHVDVVRYLVLNGVDVNAQDGEFHATPLHWAAKNGNLYTVHMLLHHGACLHFTDVQGFTALHLATHCSSVMLVLYLLHQNIQVDCLDDNDRTPLIWAAYNGDELIVDMLLRWGADVKLQDKQGMTALHWAIVKGNKVCIKRLVEAGSDVFAKEYNGKTPERIAKEMNCYGLWKRALYEAGRDASGNLRRRLLTSKSSNMVLFFGPFFVIGFLIWILTAVYIYISIFLVLLLSMAFHQFFVKIISIESDPLFVIHKTKYLSGIFFGTLAWVILRWIFVLLPTTWELGFFLNILLFIVSSVSIVCFFYTVFSNPGYIPKPQGIEEQREIIEHLVKEKLFMIENYCIFCYLRRPLRSRHCKLCSRCVARFDHHCPWAGNCIGLKNHKSFIIYIVMLQIGIVLFIRLLFIHYGVLSISGLPKGCFVSSELLCKPFLLDSFTTILALWVILQFVWVMLLLAVQFFQISLSITTNEARNLYKYGFMNEVEHNFRNGSVASRLETTLNNQCSHYHYFRKKKNIFWTLLKFLGVYHFLKIANIFALRFTLVSNRVKNPFNNGVLSNCRDFWCTGVGKNNGLGVINTTKQSYNDGFGYIKGHLVNYYYLYDFFPFHEDLNKGCRDVLLDEI</sequence>
<dbReference type="InterPro" id="IPR002110">
    <property type="entry name" value="Ankyrin_rpt"/>
</dbReference>
<feature type="transmembrane region" description="Helical" evidence="12">
    <location>
        <begin position="315"/>
        <end position="334"/>
    </location>
</feature>
<dbReference type="PROSITE" id="PS50088">
    <property type="entry name" value="ANK_REPEAT"/>
    <property type="match status" value="5"/>
</dbReference>
<feature type="transmembrane region" description="Helical" evidence="12">
    <location>
        <begin position="292"/>
        <end position="309"/>
    </location>
</feature>
<evidence type="ECO:0000256" key="7">
    <source>
        <dbReference type="ARBA" id="ARBA00023136"/>
    </source>
</evidence>
<keyword evidence="4" id="KW-0677">Repeat</keyword>
<keyword evidence="7 12" id="KW-0472">Membrane</keyword>
<accession>A0A0W4ZJZ5</accession>
<dbReference type="VEuPathDB" id="FungiDB:T551_02545"/>
<feature type="repeat" description="ANK" evidence="11">
    <location>
        <begin position="83"/>
        <end position="115"/>
    </location>
</feature>
<dbReference type="Gene3D" id="1.25.40.20">
    <property type="entry name" value="Ankyrin repeat-containing domain"/>
    <property type="match status" value="2"/>
</dbReference>
<dbReference type="GO" id="GO:0019706">
    <property type="term" value="F:protein-cysteine S-palmitoyltransferase activity"/>
    <property type="evidence" value="ECO:0007669"/>
    <property type="project" value="UniProtKB-EC"/>
</dbReference>
<dbReference type="GO" id="GO:0016020">
    <property type="term" value="C:membrane"/>
    <property type="evidence" value="ECO:0007669"/>
    <property type="project" value="UniProtKB-SubCell"/>
</dbReference>
<keyword evidence="15" id="KW-1185">Reference proteome</keyword>
<dbReference type="InterPro" id="IPR036770">
    <property type="entry name" value="Ankyrin_rpt-contain_sf"/>
</dbReference>
<keyword evidence="12" id="KW-0808">Transferase</keyword>
<evidence type="ECO:0000256" key="5">
    <source>
        <dbReference type="ARBA" id="ARBA00022989"/>
    </source>
</evidence>
<protein>
    <recommendedName>
        <fullName evidence="12">Palmitoyltransferase</fullName>
        <ecNumber evidence="12">2.3.1.225</ecNumber>
    </recommendedName>
</protein>
<comment type="caution">
    <text evidence="12">Lacks conserved residue(s) required for the propagation of feature annotation.</text>
</comment>
<evidence type="ECO:0000259" key="13">
    <source>
        <dbReference type="Pfam" id="PF01529"/>
    </source>
</evidence>
<feature type="transmembrane region" description="Helical" evidence="12">
    <location>
        <begin position="355"/>
        <end position="373"/>
    </location>
</feature>
<dbReference type="PANTHER" id="PTHR24161">
    <property type="entry name" value="ANK_REP_REGION DOMAIN-CONTAINING PROTEIN-RELATED"/>
    <property type="match status" value="1"/>
</dbReference>
<comment type="catalytic activity">
    <reaction evidence="10 12">
        <text>L-cysteinyl-[protein] + hexadecanoyl-CoA = S-hexadecanoyl-L-cysteinyl-[protein] + CoA</text>
        <dbReference type="Rhea" id="RHEA:36683"/>
        <dbReference type="Rhea" id="RHEA-COMP:10131"/>
        <dbReference type="Rhea" id="RHEA-COMP:11032"/>
        <dbReference type="ChEBI" id="CHEBI:29950"/>
        <dbReference type="ChEBI" id="CHEBI:57287"/>
        <dbReference type="ChEBI" id="CHEBI:57379"/>
        <dbReference type="ChEBI" id="CHEBI:74151"/>
        <dbReference type="EC" id="2.3.1.225"/>
    </reaction>
</comment>
<evidence type="ECO:0000256" key="11">
    <source>
        <dbReference type="PROSITE-ProRule" id="PRU00023"/>
    </source>
</evidence>
<feature type="transmembrane region" description="Helical" evidence="12">
    <location>
        <begin position="379"/>
        <end position="403"/>
    </location>
</feature>
<feature type="transmembrane region" description="Helical" evidence="12">
    <location>
        <begin position="480"/>
        <end position="505"/>
    </location>
</feature>
<dbReference type="PROSITE" id="PS50297">
    <property type="entry name" value="ANK_REP_REGION"/>
    <property type="match status" value="4"/>
</dbReference>
<dbReference type="Proteomes" id="UP000053447">
    <property type="component" value="Unassembled WGS sequence"/>
</dbReference>
<proteinExistence type="inferred from homology"/>
<comment type="similarity">
    <text evidence="2">Belongs to the DHHC palmitoyltransferase family. AKR/ZDHHC17 subfamily.</text>
</comment>
<dbReference type="PROSITE" id="PS50216">
    <property type="entry name" value="DHHC"/>
    <property type="match status" value="1"/>
</dbReference>
<evidence type="ECO:0000313" key="15">
    <source>
        <dbReference type="Proteomes" id="UP000053447"/>
    </source>
</evidence>
<dbReference type="OrthoDB" id="6781668at2759"/>
<evidence type="ECO:0000256" key="3">
    <source>
        <dbReference type="ARBA" id="ARBA00022692"/>
    </source>
</evidence>
<evidence type="ECO:0000256" key="12">
    <source>
        <dbReference type="RuleBase" id="RU079119"/>
    </source>
</evidence>
<dbReference type="PRINTS" id="PR01415">
    <property type="entry name" value="ANKYRIN"/>
</dbReference>
<feature type="domain" description="Palmitoyltransferase DHHC" evidence="13">
    <location>
        <begin position="432"/>
        <end position="566"/>
    </location>
</feature>
<dbReference type="STRING" id="1408657.A0A0W4ZJZ5"/>
<evidence type="ECO:0000256" key="9">
    <source>
        <dbReference type="ARBA" id="ARBA00023288"/>
    </source>
</evidence>
<evidence type="ECO:0000256" key="6">
    <source>
        <dbReference type="ARBA" id="ARBA00023043"/>
    </source>
</evidence>
<dbReference type="GeneID" id="28941063"/>
<evidence type="ECO:0000256" key="1">
    <source>
        <dbReference type="ARBA" id="ARBA00004141"/>
    </source>
</evidence>
<dbReference type="AlphaFoldDB" id="A0A0W4ZJZ5"/>
<feature type="repeat" description="ANK" evidence="11">
    <location>
        <begin position="183"/>
        <end position="215"/>
    </location>
</feature>
<name>A0A0W4ZJZ5_PNEJ7</name>
<dbReference type="SUPFAM" id="SSF48403">
    <property type="entry name" value="Ankyrin repeat"/>
    <property type="match status" value="1"/>
</dbReference>
<dbReference type="Pfam" id="PF12796">
    <property type="entry name" value="Ank_2"/>
    <property type="match status" value="2"/>
</dbReference>
<dbReference type="Pfam" id="PF01529">
    <property type="entry name" value="DHHC"/>
    <property type="match status" value="1"/>
</dbReference>
<evidence type="ECO:0000256" key="8">
    <source>
        <dbReference type="ARBA" id="ARBA00023139"/>
    </source>
</evidence>
<keyword evidence="3 12" id="KW-0812">Transmembrane</keyword>
<feature type="transmembrane region" description="Helical" evidence="12">
    <location>
        <begin position="525"/>
        <end position="551"/>
    </location>
</feature>
<keyword evidence="9" id="KW-0449">Lipoprotein</keyword>
<dbReference type="SMART" id="SM00248">
    <property type="entry name" value="ANK"/>
    <property type="match status" value="6"/>
</dbReference>
<dbReference type="EMBL" id="LFWA01000011">
    <property type="protein sequence ID" value="KTW28695.1"/>
    <property type="molecule type" value="Genomic_DNA"/>
</dbReference>
<comment type="subcellular location">
    <subcellularLocation>
        <location evidence="1">Membrane</location>
        <topology evidence="1">Multi-pass membrane protein</topology>
    </subcellularLocation>
</comment>
<keyword evidence="12" id="KW-0012">Acyltransferase</keyword>
<dbReference type="PANTHER" id="PTHR24161:SF85">
    <property type="entry name" value="PALMITOYLTRANSFERASE HIP14"/>
    <property type="match status" value="1"/>
</dbReference>
<feature type="transmembrane region" description="Helical" evidence="12">
    <location>
        <begin position="610"/>
        <end position="632"/>
    </location>
</feature>
<comment type="caution">
    <text evidence="14">The sequence shown here is derived from an EMBL/GenBank/DDBJ whole genome shotgun (WGS) entry which is preliminary data.</text>
</comment>
<feature type="repeat" description="ANK" evidence="11">
    <location>
        <begin position="150"/>
        <end position="182"/>
    </location>
</feature>
<keyword evidence="5 12" id="KW-1133">Transmembrane helix</keyword>
<evidence type="ECO:0000256" key="4">
    <source>
        <dbReference type="ARBA" id="ARBA00022737"/>
    </source>
</evidence>
<feature type="repeat" description="ANK" evidence="11">
    <location>
        <begin position="216"/>
        <end position="248"/>
    </location>
</feature>
<dbReference type="RefSeq" id="XP_018229030.1">
    <property type="nucleotide sequence ID" value="XM_018374808.1"/>
</dbReference>
<keyword evidence="8" id="KW-0564">Palmitate</keyword>